<reference evidence="2 3" key="1">
    <citation type="submission" date="2006-03" db="EMBL/GenBank/DDBJ databases">
        <authorList>
            <person name="Giovannoni S.J."/>
            <person name="Cho J.-C."/>
            <person name="Ferriera S."/>
            <person name="Johnson J."/>
            <person name="Kravitz S."/>
            <person name="Halpern A."/>
            <person name="Remington K."/>
            <person name="Beeson K."/>
            <person name="Tran B."/>
            <person name="Rogers Y.-H."/>
            <person name="Friedman R."/>
            <person name="Venter J.C."/>
        </authorList>
    </citation>
    <scope>NUCLEOTIDE SEQUENCE [LARGE SCALE GENOMIC DNA]</scope>
    <source>
        <strain evidence="2 3">HTCC2207</strain>
    </source>
</reference>
<gene>
    <name evidence="2" type="ORF">GB2207_03489</name>
</gene>
<keyword evidence="3" id="KW-1185">Reference proteome</keyword>
<organism evidence="2 3">
    <name type="scientific">gamma proteobacterium HTCC2207</name>
    <dbReference type="NCBI Taxonomy" id="314287"/>
    <lineage>
        <taxon>Bacteria</taxon>
        <taxon>Pseudomonadati</taxon>
        <taxon>Pseudomonadota</taxon>
        <taxon>Gammaproteobacteria</taxon>
        <taxon>Cellvibrionales</taxon>
        <taxon>Porticoccaceae</taxon>
        <taxon>SAR92 clade</taxon>
    </lineage>
</organism>
<accession>Q1YRE0</accession>
<evidence type="ECO:0000256" key="1">
    <source>
        <dbReference type="SAM" id="Phobius"/>
    </source>
</evidence>
<dbReference type="Pfam" id="PF06966">
    <property type="entry name" value="DUF1295"/>
    <property type="match status" value="1"/>
</dbReference>
<dbReference type="Proteomes" id="UP000005555">
    <property type="component" value="Unassembled WGS sequence"/>
</dbReference>
<dbReference type="EMBL" id="AAPI01000005">
    <property type="protein sequence ID" value="EAS46668.1"/>
    <property type="molecule type" value="Genomic_DNA"/>
</dbReference>
<dbReference type="InterPro" id="IPR010721">
    <property type="entry name" value="UstE-like"/>
</dbReference>
<protein>
    <submittedName>
        <fullName evidence="2">Uncharacterized protein</fullName>
    </submittedName>
</protein>
<dbReference type="eggNOG" id="COG3752">
    <property type="taxonomic scope" value="Bacteria"/>
</dbReference>
<comment type="caution">
    <text evidence="2">The sequence shown here is derived from an EMBL/GenBank/DDBJ whole genome shotgun (WGS) entry which is preliminary data.</text>
</comment>
<dbReference type="PANTHER" id="PTHR32251:SF23">
    <property type="entry name" value="3-OXO-5-ALPHA-STEROID 4-DEHYDROGENASE (DUF1295)"/>
    <property type="match status" value="1"/>
</dbReference>
<dbReference type="STRING" id="314287.GB2207_03489"/>
<dbReference type="PROSITE" id="PS50244">
    <property type="entry name" value="S5A_REDUCTASE"/>
    <property type="match status" value="1"/>
</dbReference>
<dbReference type="GO" id="GO:0016020">
    <property type="term" value="C:membrane"/>
    <property type="evidence" value="ECO:0007669"/>
    <property type="project" value="TreeGrafter"/>
</dbReference>
<dbReference type="HOGENOM" id="CLU_043418_3_1_6"/>
<evidence type="ECO:0000313" key="2">
    <source>
        <dbReference type="EMBL" id="EAS46668.1"/>
    </source>
</evidence>
<dbReference type="PANTHER" id="PTHR32251">
    <property type="entry name" value="3-OXO-5-ALPHA-STEROID 4-DEHYDROGENASE"/>
    <property type="match status" value="1"/>
</dbReference>
<dbReference type="Gene3D" id="1.20.120.1630">
    <property type="match status" value="1"/>
</dbReference>
<feature type="transmembrane region" description="Helical" evidence="1">
    <location>
        <begin position="147"/>
        <end position="166"/>
    </location>
</feature>
<keyword evidence="1" id="KW-0472">Membrane</keyword>
<feature type="transmembrane region" description="Helical" evidence="1">
    <location>
        <begin position="69"/>
        <end position="89"/>
    </location>
</feature>
<keyword evidence="1" id="KW-1133">Transmembrane helix</keyword>
<keyword evidence="1" id="KW-0812">Transmembrane</keyword>
<proteinExistence type="predicted"/>
<evidence type="ECO:0000313" key="3">
    <source>
        <dbReference type="Proteomes" id="UP000005555"/>
    </source>
</evidence>
<feature type="transmembrane region" description="Helical" evidence="1">
    <location>
        <begin position="197"/>
        <end position="216"/>
    </location>
</feature>
<feature type="transmembrane region" description="Helical" evidence="1">
    <location>
        <begin position="12"/>
        <end position="33"/>
    </location>
</feature>
<feature type="transmembrane region" description="Helical" evidence="1">
    <location>
        <begin position="110"/>
        <end position="135"/>
    </location>
</feature>
<feature type="transmembrane region" description="Helical" evidence="1">
    <location>
        <begin position="40"/>
        <end position="57"/>
    </location>
</feature>
<dbReference type="AlphaFoldDB" id="Q1YRE0"/>
<name>Q1YRE0_9GAMM</name>
<sequence length="277" mass="31577">MNLFLGLDIQLMLEAVPLILLIALSAWLVSLVIEDIRIIDYLWSPMLLVSALVYAYQIGFEISLNTVNLVFLLMLAVWALRLSTFLLLRGRNLGEERRYKAMRQKLSPNFAIKSLFNVFLFRALLIWILSSLFAVALGSGASLSWNYWHTAGAALWMAGFTMEVLADLQLYRFNQLVLRDSETLSSGLWRYSRHPNYFGECCVWCGWVVFSIPSASAATLPWLLLAPMIMIALLLKLSGIGHMERGITERRLDYRQYIETTSAFIPWKPAQKIGTDL</sequence>
<dbReference type="OrthoDB" id="9779233at2"/>